<keyword evidence="1" id="KW-0175">Coiled coil</keyword>
<dbReference type="Proteomes" id="UP000054166">
    <property type="component" value="Unassembled WGS sequence"/>
</dbReference>
<protein>
    <submittedName>
        <fullName evidence="3">Uncharacterized protein</fullName>
    </submittedName>
</protein>
<feature type="region of interest" description="Disordered" evidence="2">
    <location>
        <begin position="1"/>
        <end position="38"/>
    </location>
</feature>
<proteinExistence type="predicted"/>
<sequence length="945" mass="106695">MHPLQSPLDPIDLNASPPGIHPLSHTSSPSPGRENVSPQVEILSKRLSEAPLAVKEALELAVSYFTDAGNASPHLQLTPPADITGPPVIPSNTIIYRNIQINRQTTLETVYYYPLNTLVEYPETSVDGSVGHVFTLDPQEWINPMANFAYSLGGSHRMSQKAKTIKVSLLVDASGERVPCRETHTTCQGSKVCPFTPMSSSHCKVTREDLQLSLSHTKKLLNSSTKLHQELILKTHSLWSSFCKFGCGAPPYEETWRSDMEQTQEGQWNAQKEKARRGHSAKATCDGRLLFEHDYDGRPYVHCEHYHSKGTKDHLIDYDVSSGLYDTDYLEALFLGDAEEVRRLEEEAFEGRESPISTCSTVSNTSSIKVHCPSEHRNSEGRLIMAEMERLPCKSIVRMYEPLEEYQSACPKILIICRGAHTHPIPQPLKTPPHIRLQIFKLLQTLGQDLSDLTPRRFLRHPTVCAYLRNILPHISHPSPSDWNVSLSNREHLRAYIDQARQKAFPEGTSWRGLLDMKKRQDEELSADEAYIRYAADLPSSLSSIIHDEDELADPRNPIRIVVCMSKESSQRLLEAQFLQSDIGFKRIVGFQEFELGGRDFASRTTLTYCRVYLNHQTAAAHHFIFNKIEEIVKMDTDESLQWRHLHANMDRRKACLGLHLKELAQQLPARFDLHQPDRLLSSLTEYEHLHRIFRLCHVHVSRNIKSCNVPEGVKNKMRSLVCMEHPNFEGTLCDIERDGGKAGSDWVRDKIRSKFAFEGMCWAKSFIPKLVWQISDSTSNVIESLHSDVNSEGITCSLVGGLCKGHHFDNLKLKTLSVFEMTGIRPSHQRGHISESTLRGLKRKSVVRQKVLRGQDLTIKTHNERLQNAKDALDRSKQRLLDCQIRVANYPRNKKYQSAISTADSARARAEAAYQKAIATSLEAVGSGSGRVGILLPVPLTSST</sequence>
<dbReference type="InParanoid" id="A0A0C3EV75"/>
<evidence type="ECO:0000313" key="4">
    <source>
        <dbReference type="Proteomes" id="UP000054166"/>
    </source>
</evidence>
<name>A0A0C3EV75_PILCF</name>
<organism evidence="3 4">
    <name type="scientific">Piloderma croceum (strain F 1598)</name>
    <dbReference type="NCBI Taxonomy" id="765440"/>
    <lineage>
        <taxon>Eukaryota</taxon>
        <taxon>Fungi</taxon>
        <taxon>Dikarya</taxon>
        <taxon>Basidiomycota</taxon>
        <taxon>Agaricomycotina</taxon>
        <taxon>Agaricomycetes</taxon>
        <taxon>Agaricomycetidae</taxon>
        <taxon>Atheliales</taxon>
        <taxon>Atheliaceae</taxon>
        <taxon>Piloderma</taxon>
    </lineage>
</organism>
<dbReference type="OrthoDB" id="3268409at2759"/>
<keyword evidence="4" id="KW-1185">Reference proteome</keyword>
<dbReference type="AlphaFoldDB" id="A0A0C3EV75"/>
<accession>A0A0C3EV75</accession>
<feature type="coiled-coil region" evidence="1">
    <location>
        <begin position="860"/>
        <end position="887"/>
    </location>
</feature>
<reference evidence="3 4" key="1">
    <citation type="submission" date="2014-04" db="EMBL/GenBank/DDBJ databases">
        <authorList>
            <consortium name="DOE Joint Genome Institute"/>
            <person name="Kuo A."/>
            <person name="Tarkka M."/>
            <person name="Buscot F."/>
            <person name="Kohler A."/>
            <person name="Nagy L.G."/>
            <person name="Floudas D."/>
            <person name="Copeland A."/>
            <person name="Barry K.W."/>
            <person name="Cichocki N."/>
            <person name="Veneault-Fourrey C."/>
            <person name="LaButti K."/>
            <person name="Lindquist E.A."/>
            <person name="Lipzen A."/>
            <person name="Lundell T."/>
            <person name="Morin E."/>
            <person name="Murat C."/>
            <person name="Sun H."/>
            <person name="Tunlid A."/>
            <person name="Henrissat B."/>
            <person name="Grigoriev I.V."/>
            <person name="Hibbett D.S."/>
            <person name="Martin F."/>
            <person name="Nordberg H.P."/>
            <person name="Cantor M.N."/>
            <person name="Hua S.X."/>
        </authorList>
    </citation>
    <scope>NUCLEOTIDE SEQUENCE [LARGE SCALE GENOMIC DNA]</scope>
    <source>
        <strain evidence="3 4">F 1598</strain>
    </source>
</reference>
<reference evidence="4" key="2">
    <citation type="submission" date="2015-01" db="EMBL/GenBank/DDBJ databases">
        <title>Evolutionary Origins and Diversification of the Mycorrhizal Mutualists.</title>
        <authorList>
            <consortium name="DOE Joint Genome Institute"/>
            <consortium name="Mycorrhizal Genomics Consortium"/>
            <person name="Kohler A."/>
            <person name="Kuo A."/>
            <person name="Nagy L.G."/>
            <person name="Floudas D."/>
            <person name="Copeland A."/>
            <person name="Barry K.W."/>
            <person name="Cichocki N."/>
            <person name="Veneault-Fourrey C."/>
            <person name="LaButti K."/>
            <person name="Lindquist E.A."/>
            <person name="Lipzen A."/>
            <person name="Lundell T."/>
            <person name="Morin E."/>
            <person name="Murat C."/>
            <person name="Riley R."/>
            <person name="Ohm R."/>
            <person name="Sun H."/>
            <person name="Tunlid A."/>
            <person name="Henrissat B."/>
            <person name="Grigoriev I.V."/>
            <person name="Hibbett D.S."/>
            <person name="Martin F."/>
        </authorList>
    </citation>
    <scope>NUCLEOTIDE SEQUENCE [LARGE SCALE GENOMIC DNA]</scope>
    <source>
        <strain evidence="4">F 1598</strain>
    </source>
</reference>
<gene>
    <name evidence="3" type="ORF">PILCRDRAFT_12852</name>
</gene>
<dbReference type="EMBL" id="KN833035">
    <property type="protein sequence ID" value="KIM76430.1"/>
    <property type="molecule type" value="Genomic_DNA"/>
</dbReference>
<evidence type="ECO:0000313" key="3">
    <source>
        <dbReference type="EMBL" id="KIM76430.1"/>
    </source>
</evidence>
<dbReference type="HOGENOM" id="CLU_010536_1_0_1"/>
<evidence type="ECO:0000256" key="2">
    <source>
        <dbReference type="SAM" id="MobiDB-lite"/>
    </source>
</evidence>
<evidence type="ECO:0000256" key="1">
    <source>
        <dbReference type="SAM" id="Coils"/>
    </source>
</evidence>